<dbReference type="Proteomes" id="UP000061432">
    <property type="component" value="Plasmid pMaq22A_1p"/>
</dbReference>
<accession>A0A0C6FJ18</accession>
<sequence>MAKPLVVVIPHQLGRAEARRRLENGIGQAKEMLQKAGLSMADATWSGDRLSFLVGAMNQKVDGDIDVEDDVVRVEVRMPLLLSLFAHKVQQIVSQNGAKLLTKQ</sequence>
<keyword evidence="1" id="KW-0614">Plasmid</keyword>
<dbReference type="Pfam" id="PF09650">
    <property type="entry name" value="PHA_gran_rgn"/>
    <property type="match status" value="1"/>
</dbReference>
<geneLocation type="plasmid" evidence="2">
    <name>pMaq22A_1p DNA</name>
</geneLocation>
<evidence type="ECO:0000313" key="2">
    <source>
        <dbReference type="Proteomes" id="UP000061432"/>
    </source>
</evidence>
<dbReference type="InterPro" id="IPR013433">
    <property type="entry name" value="PHA_gran_rgn"/>
</dbReference>
<reference evidence="1 2" key="1">
    <citation type="journal article" date="2015" name="Genome Announc.">
        <title>Complete Genome Sequence of Methylobacterium aquaticum Strain 22A, Isolated from Racomitrium japonicum Moss.</title>
        <authorList>
            <person name="Tani A."/>
            <person name="Ogura Y."/>
            <person name="Hayashi T."/>
            <person name="Kimbara K."/>
        </authorList>
    </citation>
    <scope>NUCLEOTIDE SEQUENCE [LARGE SCALE GENOMIC DNA]</scope>
    <source>
        <strain evidence="1 2">MA-22A</strain>
        <plasmid evidence="2">Plasmid pMaq22A_1p DNA</plasmid>
    </source>
</reference>
<dbReference type="OrthoDB" id="8853368at2"/>
<dbReference type="AlphaFoldDB" id="A0A0C6FJ18"/>
<dbReference type="KEGG" id="maqu:Maq22A_1p30875"/>
<name>A0A0C6FJ18_9HYPH</name>
<organism evidence="1 2">
    <name type="scientific">Methylobacterium aquaticum</name>
    <dbReference type="NCBI Taxonomy" id="270351"/>
    <lineage>
        <taxon>Bacteria</taxon>
        <taxon>Pseudomonadati</taxon>
        <taxon>Pseudomonadota</taxon>
        <taxon>Alphaproteobacteria</taxon>
        <taxon>Hyphomicrobiales</taxon>
        <taxon>Methylobacteriaceae</taxon>
        <taxon>Methylobacterium</taxon>
    </lineage>
</organism>
<dbReference type="PATRIC" id="fig|270351.10.peg.5489"/>
<proteinExistence type="predicted"/>
<gene>
    <name evidence="1" type="ORF">Maq22A_1p30875</name>
</gene>
<protein>
    <submittedName>
        <fullName evidence="1">Polyhydroxyalkanoic acid synthase</fullName>
    </submittedName>
</protein>
<dbReference type="RefSeq" id="WP_048430684.1">
    <property type="nucleotide sequence ID" value="NZ_AP014705.1"/>
</dbReference>
<dbReference type="EMBL" id="AP014705">
    <property type="protein sequence ID" value="BAQ48523.1"/>
    <property type="molecule type" value="Genomic_DNA"/>
</dbReference>
<evidence type="ECO:0000313" key="1">
    <source>
        <dbReference type="EMBL" id="BAQ48523.1"/>
    </source>
</evidence>
<reference evidence="2" key="2">
    <citation type="submission" date="2015-01" db="EMBL/GenBank/DDBJ databases">
        <title>Complete genome sequence of Methylobacterium aquaticum strain 22A.</title>
        <authorList>
            <person name="Tani A."/>
            <person name="Ogura Y."/>
            <person name="Hayashi T."/>
        </authorList>
    </citation>
    <scope>NUCLEOTIDE SEQUENCE [LARGE SCALE GENOMIC DNA]</scope>
    <source>
        <strain evidence="2">MA-22A</strain>
        <plasmid evidence="2">Plasmid pMaq22A_1p DNA</plasmid>
    </source>
</reference>